<keyword evidence="1" id="KW-0472">Membrane</keyword>
<protein>
    <submittedName>
        <fullName evidence="2">Uncharacterized protein</fullName>
    </submittedName>
</protein>
<keyword evidence="1" id="KW-0812">Transmembrane</keyword>
<dbReference type="EMBL" id="PGOL01038836">
    <property type="protein sequence ID" value="PKI18369.1"/>
    <property type="molecule type" value="Genomic_DNA"/>
</dbReference>
<evidence type="ECO:0000256" key="1">
    <source>
        <dbReference type="SAM" id="Phobius"/>
    </source>
</evidence>
<evidence type="ECO:0000313" key="3">
    <source>
        <dbReference type="Proteomes" id="UP000233551"/>
    </source>
</evidence>
<keyword evidence="3" id="KW-1185">Reference proteome</keyword>
<accession>A0A2I0HF04</accession>
<organism evidence="2 3">
    <name type="scientific">Punica granatum</name>
    <name type="common">Pomegranate</name>
    <dbReference type="NCBI Taxonomy" id="22663"/>
    <lineage>
        <taxon>Eukaryota</taxon>
        <taxon>Viridiplantae</taxon>
        <taxon>Streptophyta</taxon>
        <taxon>Embryophyta</taxon>
        <taxon>Tracheophyta</taxon>
        <taxon>Spermatophyta</taxon>
        <taxon>Magnoliopsida</taxon>
        <taxon>eudicotyledons</taxon>
        <taxon>Gunneridae</taxon>
        <taxon>Pentapetalae</taxon>
        <taxon>rosids</taxon>
        <taxon>malvids</taxon>
        <taxon>Myrtales</taxon>
        <taxon>Lythraceae</taxon>
        <taxon>Punica</taxon>
    </lineage>
</organism>
<name>A0A2I0HF04_PUNGR</name>
<proteinExistence type="predicted"/>
<comment type="caution">
    <text evidence="2">The sequence shown here is derived from an EMBL/GenBank/DDBJ whole genome shotgun (WGS) entry which is preliminary data.</text>
</comment>
<dbReference type="STRING" id="22663.A0A2I0HF04"/>
<keyword evidence="1" id="KW-1133">Transmembrane helix</keyword>
<feature type="transmembrane region" description="Helical" evidence="1">
    <location>
        <begin position="43"/>
        <end position="64"/>
    </location>
</feature>
<dbReference type="AlphaFoldDB" id="A0A2I0HF04"/>
<gene>
    <name evidence="2" type="ORF">CRG98_049357</name>
</gene>
<dbReference type="Proteomes" id="UP000233551">
    <property type="component" value="Unassembled WGS sequence"/>
</dbReference>
<sequence length="66" mass="7491">MTLTAELARPITIMTKQNLHNALFEDADGWASDAKVVQLWNKFFVVPCLVAFFIDPLFFFLLGVQS</sequence>
<feature type="non-terminal residue" evidence="2">
    <location>
        <position position="66"/>
    </location>
</feature>
<evidence type="ECO:0000313" key="2">
    <source>
        <dbReference type="EMBL" id="PKI18369.1"/>
    </source>
</evidence>
<reference evidence="2 3" key="1">
    <citation type="submission" date="2017-11" db="EMBL/GenBank/DDBJ databases">
        <title>De-novo sequencing of pomegranate (Punica granatum L.) genome.</title>
        <authorList>
            <person name="Akparov Z."/>
            <person name="Amiraslanov A."/>
            <person name="Hajiyeva S."/>
            <person name="Abbasov M."/>
            <person name="Kaur K."/>
            <person name="Hamwieh A."/>
            <person name="Solovyev V."/>
            <person name="Salamov A."/>
            <person name="Braich B."/>
            <person name="Kosarev P."/>
            <person name="Mahmoud A."/>
            <person name="Hajiyev E."/>
            <person name="Babayeva S."/>
            <person name="Izzatullayeva V."/>
            <person name="Mammadov A."/>
            <person name="Mammadov A."/>
            <person name="Sharifova S."/>
            <person name="Ojaghi J."/>
            <person name="Eynullazada K."/>
            <person name="Bayramov B."/>
            <person name="Abdulazimova A."/>
            <person name="Shahmuradov I."/>
        </authorList>
    </citation>
    <scope>NUCLEOTIDE SEQUENCE [LARGE SCALE GENOMIC DNA]</scope>
    <source>
        <strain evidence="3">cv. AG2017</strain>
        <tissue evidence="2">Leaf</tissue>
    </source>
</reference>